<dbReference type="GO" id="GO:0005737">
    <property type="term" value="C:cytoplasm"/>
    <property type="evidence" value="ECO:0007669"/>
    <property type="project" value="TreeGrafter"/>
</dbReference>
<dbReference type="GO" id="GO:0004843">
    <property type="term" value="F:cysteine-type deubiquitinase activity"/>
    <property type="evidence" value="ECO:0007669"/>
    <property type="project" value="UniProtKB-EC"/>
</dbReference>
<evidence type="ECO:0000256" key="5">
    <source>
        <dbReference type="ARBA" id="ARBA00022723"/>
    </source>
</evidence>
<dbReference type="OrthoDB" id="10064699at2759"/>
<dbReference type="Pfam" id="PF02338">
    <property type="entry name" value="OTU"/>
    <property type="match status" value="1"/>
</dbReference>
<dbReference type="GO" id="GO:0071947">
    <property type="term" value="P:protein deubiquitination involved in ubiquitin-dependent protein catabolic process"/>
    <property type="evidence" value="ECO:0007669"/>
    <property type="project" value="TreeGrafter"/>
</dbReference>
<evidence type="ECO:0000256" key="3">
    <source>
        <dbReference type="ARBA" id="ARBA00012759"/>
    </source>
</evidence>
<dbReference type="GO" id="GO:0005634">
    <property type="term" value="C:nucleus"/>
    <property type="evidence" value="ECO:0007669"/>
    <property type="project" value="TreeGrafter"/>
</dbReference>
<dbReference type="InterPro" id="IPR003323">
    <property type="entry name" value="OTU_dom"/>
</dbReference>
<dbReference type="InterPro" id="IPR051346">
    <property type="entry name" value="OTU_Deubiquitinase"/>
</dbReference>
<dbReference type="EC" id="3.4.19.12" evidence="3"/>
<keyword evidence="5" id="KW-0479">Metal-binding</keyword>
<keyword evidence="4 12" id="KW-0645">Protease</keyword>
<evidence type="ECO:0000256" key="10">
    <source>
        <dbReference type="ARBA" id="ARBA00022833"/>
    </source>
</evidence>
<dbReference type="PANTHER" id="PTHR13367:SF27">
    <property type="entry name" value="OTU DOMAIN-CONTAINING PROTEIN"/>
    <property type="match status" value="1"/>
</dbReference>
<evidence type="ECO:0000259" key="11">
    <source>
        <dbReference type="PROSITE" id="PS50802"/>
    </source>
</evidence>
<evidence type="ECO:0000256" key="9">
    <source>
        <dbReference type="ARBA" id="ARBA00022807"/>
    </source>
</evidence>
<dbReference type="GO" id="GO:0035871">
    <property type="term" value="P:protein K11-linked deubiquitination"/>
    <property type="evidence" value="ECO:0007669"/>
    <property type="project" value="TreeGrafter"/>
</dbReference>
<protein>
    <recommendedName>
        <fullName evidence="3">ubiquitinyl hydrolase 1</fullName>
        <ecNumber evidence="3">3.4.19.12</ecNumber>
    </recommendedName>
</protein>
<evidence type="ECO:0000256" key="8">
    <source>
        <dbReference type="ARBA" id="ARBA00022801"/>
    </source>
</evidence>
<feature type="domain" description="OTU" evidence="11">
    <location>
        <begin position="1"/>
        <end position="119"/>
    </location>
</feature>
<dbReference type="AlphaFoldDB" id="A0A0C2G2C2"/>
<dbReference type="EMBL" id="KN737924">
    <property type="protein sequence ID" value="KIH55090.1"/>
    <property type="molecule type" value="Genomic_DNA"/>
</dbReference>
<keyword evidence="8" id="KW-0378">Hydrolase</keyword>
<evidence type="ECO:0000313" key="13">
    <source>
        <dbReference type="Proteomes" id="UP000054047"/>
    </source>
</evidence>
<keyword evidence="13" id="KW-1185">Reference proteome</keyword>
<dbReference type="PROSITE" id="PS50802">
    <property type="entry name" value="OTU"/>
    <property type="match status" value="1"/>
</dbReference>
<reference evidence="12 13" key="1">
    <citation type="submission" date="2013-12" db="EMBL/GenBank/DDBJ databases">
        <title>Draft genome of the parsitic nematode Ancylostoma duodenale.</title>
        <authorList>
            <person name="Mitreva M."/>
        </authorList>
    </citation>
    <scope>NUCLEOTIDE SEQUENCE [LARGE SCALE GENOMIC DNA]</scope>
    <source>
        <strain evidence="12 13">Zhejiang</strain>
    </source>
</reference>
<dbReference type="GO" id="GO:0070530">
    <property type="term" value="F:K63-linked polyubiquitin modification-dependent protein binding"/>
    <property type="evidence" value="ECO:0007669"/>
    <property type="project" value="TreeGrafter"/>
</dbReference>
<organism evidence="12 13">
    <name type="scientific">Ancylostoma duodenale</name>
    <dbReference type="NCBI Taxonomy" id="51022"/>
    <lineage>
        <taxon>Eukaryota</taxon>
        <taxon>Metazoa</taxon>
        <taxon>Ecdysozoa</taxon>
        <taxon>Nematoda</taxon>
        <taxon>Chromadorea</taxon>
        <taxon>Rhabditida</taxon>
        <taxon>Rhabditina</taxon>
        <taxon>Rhabditomorpha</taxon>
        <taxon>Strongyloidea</taxon>
        <taxon>Ancylostomatidae</taxon>
        <taxon>Ancylostomatinae</taxon>
        <taxon>Ancylostoma</taxon>
    </lineage>
</organism>
<comment type="catalytic activity">
    <reaction evidence="1">
        <text>Thiol-dependent hydrolysis of ester, thioester, amide, peptide and isopeptide bonds formed by the C-terminal Gly of ubiquitin (a 76-residue protein attached to proteins as an intracellular targeting signal).</text>
        <dbReference type="EC" id="3.4.19.12"/>
    </reaction>
</comment>
<keyword evidence="10" id="KW-0862">Zinc</keyword>
<evidence type="ECO:0000313" key="12">
    <source>
        <dbReference type="EMBL" id="KIH55090.1"/>
    </source>
</evidence>
<evidence type="ECO:0000256" key="7">
    <source>
        <dbReference type="ARBA" id="ARBA00022786"/>
    </source>
</evidence>
<evidence type="ECO:0000256" key="4">
    <source>
        <dbReference type="ARBA" id="ARBA00022670"/>
    </source>
</evidence>
<sequence>MKASGLSLTLSDEEWMQEWNGIVALASPVPRRTDDSSSDSTDQIYESLEAIHVFALAHVLKRPIIVVSDTVLRNAKGEELSPVSFGGIYLPLECPSEQCHRSPLVLCYDSAHFSPLVPMRHDSSQMQIIPITDFNRNLLPVHFAIDPGPDFSWWSDDDDASMAARLAMTDGDKLALLSEYMDLVKMDVRRGSVKKTRPIRTTQTTTAMDKSMTLASSGVAGGTQEKKRIINEITQQFLRTFRLSNGKNKENGIDARTCAADLSRTSCLIASRLVSSSHEYMEEMVREYMRSARERFLSSKQPQSGRKRISRSFSASSLMITCINQYCGKPALQTNNFLCRECFEHQKEQMMSFNCENPHLLKRIPAAVMSTTAKSTTMPAIATPTRCTSRDALRIAGQNAARPAPVLGVTREGMSTTTNISTIEGENGVTHYYVSGEDPPVHLSPSHASCAASQTMSPIPTVNYEGVEPGWRQPVYRVAGGTQEKKRIINEITQQFLRTFRLSNGKNKENGIDARTCAADLSRTSCLIASRLVSSSHEYMEEMVREYMRSARERFLSSKQPQSGRKRISRSFSASSLMITCINQYCGKPALQTNNFLCRECFEHQKEQMMSFNCENPHLLKRIPAAVMSTTAKSTTMPAIATPTRCTSRDALRIAGQNATRPAPVLGVTREGMSTTTNISTIEGENGVTHYYVSGEDPPVHLSPSHASCAASQTMSPVRVTATLSQLAS</sequence>
<evidence type="ECO:0000256" key="6">
    <source>
        <dbReference type="ARBA" id="ARBA00022771"/>
    </source>
</evidence>
<dbReference type="GO" id="GO:0071108">
    <property type="term" value="P:protein K48-linked deubiquitination"/>
    <property type="evidence" value="ECO:0007669"/>
    <property type="project" value="TreeGrafter"/>
</dbReference>
<evidence type="ECO:0000256" key="1">
    <source>
        <dbReference type="ARBA" id="ARBA00000707"/>
    </source>
</evidence>
<name>A0A0C2G2C2_9BILA</name>
<gene>
    <name evidence="12" type="ORF">ANCDUO_14758</name>
</gene>
<proteinExistence type="inferred from homology"/>
<comment type="similarity">
    <text evidence="2">Belongs to the peptidase C64 family.</text>
</comment>
<dbReference type="GO" id="GO:0008270">
    <property type="term" value="F:zinc ion binding"/>
    <property type="evidence" value="ECO:0007669"/>
    <property type="project" value="UniProtKB-KW"/>
</dbReference>
<dbReference type="PANTHER" id="PTHR13367">
    <property type="entry name" value="UBIQUITIN THIOESTERASE"/>
    <property type="match status" value="1"/>
</dbReference>
<dbReference type="Proteomes" id="UP000054047">
    <property type="component" value="Unassembled WGS sequence"/>
</dbReference>
<accession>A0A0C2G2C2</accession>
<evidence type="ECO:0000256" key="2">
    <source>
        <dbReference type="ARBA" id="ARBA00005865"/>
    </source>
</evidence>
<keyword evidence="6" id="KW-0863">Zinc-finger</keyword>
<keyword evidence="9" id="KW-0788">Thiol protease</keyword>
<dbReference type="GO" id="GO:0070536">
    <property type="term" value="P:protein K63-linked deubiquitination"/>
    <property type="evidence" value="ECO:0007669"/>
    <property type="project" value="TreeGrafter"/>
</dbReference>
<keyword evidence="7" id="KW-0833">Ubl conjugation pathway</keyword>